<proteinExistence type="predicted"/>
<name>A0A0N0XWR7_9ACTN</name>
<evidence type="ECO:0000313" key="3">
    <source>
        <dbReference type="Proteomes" id="UP000037982"/>
    </source>
</evidence>
<organism evidence="2 3">
    <name type="scientific">Streptomyces chattanoogensis</name>
    <dbReference type="NCBI Taxonomy" id="66876"/>
    <lineage>
        <taxon>Bacteria</taxon>
        <taxon>Bacillati</taxon>
        <taxon>Actinomycetota</taxon>
        <taxon>Actinomycetes</taxon>
        <taxon>Kitasatosporales</taxon>
        <taxon>Streptomycetaceae</taxon>
        <taxon>Streptomyces</taxon>
    </lineage>
</organism>
<accession>A0A0N0XWR7</accession>
<comment type="caution">
    <text evidence="2">The sequence shown here is derived from an EMBL/GenBank/DDBJ whole genome shotgun (WGS) entry which is preliminary data.</text>
</comment>
<protein>
    <submittedName>
        <fullName evidence="2">Uncharacterized protein</fullName>
    </submittedName>
</protein>
<gene>
    <name evidence="2" type="ORF">ADL29_18195</name>
</gene>
<reference evidence="3" key="1">
    <citation type="submission" date="2015-07" db="EMBL/GenBank/DDBJ databases">
        <authorList>
            <person name="Ju K.-S."/>
            <person name="Doroghazi J.R."/>
            <person name="Metcalf W.W."/>
        </authorList>
    </citation>
    <scope>NUCLEOTIDE SEQUENCE [LARGE SCALE GENOMIC DNA]</scope>
    <source>
        <strain evidence="3">NRRL ISP-5002</strain>
    </source>
</reference>
<dbReference type="RefSeq" id="WP_053924691.1">
    <property type="nucleotide sequence ID" value="NZ_LGKG01000137.1"/>
</dbReference>
<keyword evidence="3" id="KW-1185">Reference proteome</keyword>
<keyword evidence="1" id="KW-0175">Coiled coil</keyword>
<dbReference type="AlphaFoldDB" id="A0A0N0XWR7"/>
<evidence type="ECO:0000313" key="2">
    <source>
        <dbReference type="EMBL" id="KPC62673.1"/>
    </source>
</evidence>
<dbReference type="PATRIC" id="fig|66876.3.peg.3977"/>
<sequence>MARISAETRARNEQAIRAAMERLLSGEVPPDGSTDLKTLARMAEVPRTGFYPKKNRDSTPQPGPYQHLAEEFDRRLTTLRQAGTIPDPKAAQIERLKQANEALKKRLEQCDTELADLKAFKQLALSRIAAQQHEIERLREQTTADTKITTLPRRPVTGAIGSCS</sequence>
<evidence type="ECO:0000256" key="1">
    <source>
        <dbReference type="SAM" id="Coils"/>
    </source>
</evidence>
<dbReference type="Proteomes" id="UP000037982">
    <property type="component" value="Unassembled WGS sequence"/>
</dbReference>
<feature type="coiled-coil region" evidence="1">
    <location>
        <begin position="93"/>
        <end position="141"/>
    </location>
</feature>
<dbReference type="EMBL" id="LGKG01000137">
    <property type="protein sequence ID" value="KPC62673.1"/>
    <property type="molecule type" value="Genomic_DNA"/>
</dbReference>